<organism evidence="1">
    <name type="scientific">Lepeophtheirus salmonis</name>
    <name type="common">Salmon louse</name>
    <name type="synonym">Caligus salmonis</name>
    <dbReference type="NCBI Taxonomy" id="72036"/>
    <lineage>
        <taxon>Eukaryota</taxon>
        <taxon>Metazoa</taxon>
        <taxon>Ecdysozoa</taxon>
        <taxon>Arthropoda</taxon>
        <taxon>Crustacea</taxon>
        <taxon>Multicrustacea</taxon>
        <taxon>Hexanauplia</taxon>
        <taxon>Copepoda</taxon>
        <taxon>Siphonostomatoida</taxon>
        <taxon>Caligidae</taxon>
        <taxon>Lepeophtheirus</taxon>
    </lineage>
</organism>
<proteinExistence type="predicted"/>
<evidence type="ECO:0000313" key="1">
    <source>
        <dbReference type="EMBL" id="CDW23789.1"/>
    </source>
</evidence>
<sequence>MLSDYAKMQMKISLNPTSLFSHDVTSCLIYHDSNTATDIISSHSFLKLKLGVTLDVFNII</sequence>
<dbReference type="AlphaFoldDB" id="A0A0K2TCK6"/>
<name>A0A0K2TCK6_LEPSM</name>
<accession>A0A0K2TCK6</accession>
<dbReference type="EMBL" id="HACA01006428">
    <property type="protein sequence ID" value="CDW23789.1"/>
    <property type="molecule type" value="Transcribed_RNA"/>
</dbReference>
<reference evidence="1" key="1">
    <citation type="submission" date="2014-05" db="EMBL/GenBank/DDBJ databases">
        <authorList>
            <person name="Chronopoulou M."/>
        </authorList>
    </citation>
    <scope>NUCLEOTIDE SEQUENCE</scope>
    <source>
        <tissue evidence="1">Whole organism</tissue>
    </source>
</reference>
<protein>
    <submittedName>
        <fullName evidence="1">Uncharacterized protein</fullName>
    </submittedName>
</protein>